<evidence type="ECO:0000256" key="2">
    <source>
        <dbReference type="ARBA" id="ARBA00022801"/>
    </source>
</evidence>
<dbReference type="Gene3D" id="3.40.50.1000">
    <property type="entry name" value="HAD superfamily/HAD-like"/>
    <property type="match status" value="1"/>
</dbReference>
<dbReference type="SUPFAM" id="SSF56784">
    <property type="entry name" value="HAD-like"/>
    <property type="match status" value="1"/>
</dbReference>
<dbReference type="OrthoDB" id="2471595at2"/>
<dbReference type="InterPro" id="IPR023214">
    <property type="entry name" value="HAD_sf"/>
</dbReference>
<gene>
    <name evidence="4" type="ORF">BA724_08700</name>
</gene>
<accession>A0A1E7DMR3</accession>
<reference evidence="4 5" key="1">
    <citation type="submission" date="2016-06" db="EMBL/GenBank/DDBJ databases">
        <title>Domibacillus iocasae genome sequencing.</title>
        <authorList>
            <person name="Verma A."/>
            <person name="Pal Y."/>
            <person name="Ojha A.K."/>
            <person name="Krishnamurthi S."/>
        </authorList>
    </citation>
    <scope>NUCLEOTIDE SEQUENCE [LARGE SCALE GENOMIC DNA]</scope>
    <source>
        <strain evidence="4 5">DSM 29979</strain>
    </source>
</reference>
<keyword evidence="2 3" id="KW-0378">Hydrolase</keyword>
<comment type="caution">
    <text evidence="4">The sequence shown here is derived from an EMBL/GenBank/DDBJ whole genome shotgun (WGS) entry which is preliminary data.</text>
</comment>
<dbReference type="PANTHER" id="PTHR35134">
    <property type="entry name" value="NUCLEOTIDASE YQFW-RELATED"/>
    <property type="match status" value="1"/>
</dbReference>
<evidence type="ECO:0000256" key="3">
    <source>
        <dbReference type="PIRNR" id="PIRNR021362"/>
    </source>
</evidence>
<dbReference type="PANTHER" id="PTHR35134:SF2">
    <property type="entry name" value="NUCLEOTIDASE YQFW-RELATED"/>
    <property type="match status" value="1"/>
</dbReference>
<dbReference type="EC" id="3.1.3.-" evidence="3"/>
<dbReference type="STRING" id="1714016.BA724_08700"/>
<dbReference type="InterPro" id="IPR052419">
    <property type="entry name" value="5_3-deoxyribonucleotidase-like"/>
</dbReference>
<keyword evidence="5" id="KW-1185">Reference proteome</keyword>
<sequence>MKEKRFGIDIDGTVTCPASLVPFINESFSLNITLEDIKKYDLAEALNIAPDKMRDWFDQTEPAIYAASPLAEGADKILAKWQKTFHLLFISARRQHLFDITEQWFHDQKIHYDHIELIGSHDKVAAAKRHAVDIFFEDKHDNAVMLAEELQIPVVLFNTPYNQDAVPDHVIRVDNWHEADLWVQQWLLQQGRISPLLRT</sequence>
<dbReference type="InterPro" id="IPR036412">
    <property type="entry name" value="HAD-like_sf"/>
</dbReference>
<dbReference type="AlphaFoldDB" id="A0A1E7DMR3"/>
<name>A0A1E7DMR3_9BACI</name>
<evidence type="ECO:0000313" key="5">
    <source>
        <dbReference type="Proteomes" id="UP000095658"/>
    </source>
</evidence>
<dbReference type="InterPro" id="IPR009206">
    <property type="entry name" value="Nucleotidase_putative"/>
</dbReference>
<dbReference type="EMBL" id="MAMP01000022">
    <property type="protein sequence ID" value="OES44353.1"/>
    <property type="molecule type" value="Genomic_DNA"/>
</dbReference>
<evidence type="ECO:0000313" key="4">
    <source>
        <dbReference type="EMBL" id="OES44353.1"/>
    </source>
</evidence>
<dbReference type="Proteomes" id="UP000095658">
    <property type="component" value="Unassembled WGS sequence"/>
</dbReference>
<proteinExistence type="inferred from homology"/>
<organism evidence="4 5">
    <name type="scientific">Domibacillus iocasae</name>
    <dbReference type="NCBI Taxonomy" id="1714016"/>
    <lineage>
        <taxon>Bacteria</taxon>
        <taxon>Bacillati</taxon>
        <taxon>Bacillota</taxon>
        <taxon>Bacilli</taxon>
        <taxon>Bacillales</taxon>
        <taxon>Bacillaceae</taxon>
        <taxon>Domibacillus</taxon>
    </lineage>
</organism>
<evidence type="ECO:0000256" key="1">
    <source>
        <dbReference type="ARBA" id="ARBA00009589"/>
    </source>
</evidence>
<dbReference type="PIRSF" id="PIRSF021362">
    <property type="entry name" value="UCP021362_HAD"/>
    <property type="match status" value="1"/>
</dbReference>
<dbReference type="RefSeq" id="WP_069938953.1">
    <property type="nucleotide sequence ID" value="NZ_MAMP01000022.1"/>
</dbReference>
<comment type="similarity">
    <text evidence="1 3">Belongs to the 5'(3')-deoxyribonucleotidase family.</text>
</comment>
<protein>
    <recommendedName>
        <fullName evidence="3">Nucleotidase</fullName>
        <ecNumber evidence="3">3.1.3.-</ecNumber>
    </recommendedName>
</protein>
<dbReference type="GO" id="GO:0016787">
    <property type="term" value="F:hydrolase activity"/>
    <property type="evidence" value="ECO:0007669"/>
    <property type="project" value="UniProtKB-KW"/>
</dbReference>